<evidence type="ECO:0000313" key="2">
    <source>
        <dbReference type="Proteomes" id="UP000007755"/>
    </source>
</evidence>
<organism evidence="2">
    <name type="scientific">Acromyrmex echinatior</name>
    <name type="common">Panamanian leafcutter ant</name>
    <name type="synonym">Acromyrmex octospinosus echinatior</name>
    <dbReference type="NCBI Taxonomy" id="103372"/>
    <lineage>
        <taxon>Eukaryota</taxon>
        <taxon>Metazoa</taxon>
        <taxon>Ecdysozoa</taxon>
        <taxon>Arthropoda</taxon>
        <taxon>Hexapoda</taxon>
        <taxon>Insecta</taxon>
        <taxon>Pterygota</taxon>
        <taxon>Neoptera</taxon>
        <taxon>Endopterygota</taxon>
        <taxon>Hymenoptera</taxon>
        <taxon>Apocrita</taxon>
        <taxon>Aculeata</taxon>
        <taxon>Formicoidea</taxon>
        <taxon>Formicidae</taxon>
        <taxon>Myrmicinae</taxon>
        <taxon>Acromyrmex</taxon>
    </lineage>
</organism>
<dbReference type="Proteomes" id="UP000007755">
    <property type="component" value="Unassembled WGS sequence"/>
</dbReference>
<name>F4X5A3_ACREC</name>
<dbReference type="EMBL" id="GL888703">
    <property type="protein sequence ID" value="EGI58366.1"/>
    <property type="molecule type" value="Genomic_DNA"/>
</dbReference>
<evidence type="ECO:0000313" key="1">
    <source>
        <dbReference type="EMBL" id="EGI58366.1"/>
    </source>
</evidence>
<accession>F4X5A3</accession>
<dbReference type="InParanoid" id="F4X5A3"/>
<proteinExistence type="predicted"/>
<sequence>MINRVGIVYLGGASPSTCTRPKPAIFFPDTDTRKRGLRVREVEHEDLGFSAKEHVLHLETKTAYALTAALVDGRGKRGCRLICGGAKREVAGASRNRVRQRTGFRIGGKKLFDLGKVIEEFKKTSKGLHESNSAWE</sequence>
<reference evidence="1" key="1">
    <citation type="submission" date="2011-02" db="EMBL/GenBank/DDBJ databases">
        <title>The genome of the leaf-cutting ant Acromyrmex echinatior suggests key adaptations to social evolution and fungus farming.</title>
        <authorList>
            <person name="Nygaard S."/>
            <person name="Zhang G."/>
        </authorList>
    </citation>
    <scope>NUCLEOTIDE SEQUENCE</scope>
</reference>
<dbReference type="AlphaFoldDB" id="F4X5A3"/>
<keyword evidence="2" id="KW-1185">Reference proteome</keyword>
<protein>
    <submittedName>
        <fullName evidence="1">Uncharacterized protein</fullName>
    </submittedName>
</protein>
<gene>
    <name evidence="1" type="ORF">G5I_13531</name>
</gene>